<evidence type="ECO:0000313" key="3">
    <source>
        <dbReference type="EMBL" id="EDW88176.1"/>
    </source>
</evidence>
<gene>
    <name evidence="3" type="primary">Dyak\GE18582</name>
    <name evidence="3" type="synonym">dyak_GLEANR_2370</name>
    <name evidence="3" type="synonym">GE18582</name>
    <name evidence="3" type="ORF">Dyak_GE18582</name>
</gene>
<keyword evidence="2" id="KW-0732">Signal</keyword>
<reference evidence="3 4" key="2">
    <citation type="journal article" date="2007" name="PLoS Biol.">
        <title>Principles of genome evolution in the Drosophila melanogaster species group.</title>
        <authorList>
            <person name="Ranz J.M."/>
            <person name="Maurin D."/>
            <person name="Chan Y.S."/>
            <person name="von Grotthuss M."/>
            <person name="Hillier L.W."/>
            <person name="Roote J."/>
            <person name="Ashburner M."/>
            <person name="Bergman C.M."/>
        </authorList>
    </citation>
    <scope>NUCLEOTIDE SEQUENCE [LARGE SCALE GENOMIC DNA]</scope>
    <source>
        <strain evidence="4">Tai18E2 / Tucson 14021-0261.01</strain>
    </source>
</reference>
<dbReference type="OrthoDB" id="7863619at2759"/>
<dbReference type="EMBL" id="CM000157">
    <property type="protein sequence ID" value="EDW88176.1"/>
    <property type="molecule type" value="Genomic_DNA"/>
</dbReference>
<name>B4P205_DROYA</name>
<protein>
    <recommendedName>
        <fullName evidence="5">Drosophila melanogaster</fullName>
    </recommendedName>
</protein>
<feature type="signal peptide" evidence="2">
    <location>
        <begin position="1"/>
        <end position="18"/>
    </location>
</feature>
<evidence type="ECO:0000313" key="4">
    <source>
        <dbReference type="Proteomes" id="UP000002282"/>
    </source>
</evidence>
<evidence type="ECO:0000256" key="1">
    <source>
        <dbReference type="SAM" id="Coils"/>
    </source>
</evidence>
<keyword evidence="4" id="KW-1185">Reference proteome</keyword>
<dbReference type="OMA" id="ETTIFAI"/>
<dbReference type="AlphaFoldDB" id="B4P205"/>
<feature type="chain" id="PRO_5002820693" description="Drosophila melanogaster" evidence="2">
    <location>
        <begin position="19"/>
        <end position="181"/>
    </location>
</feature>
<dbReference type="KEGG" id="dya:Dyak_GE18582"/>
<dbReference type="PhylomeDB" id="B4P205"/>
<keyword evidence="1" id="KW-0175">Coiled coil</keyword>
<organism evidence="3 4">
    <name type="scientific">Drosophila yakuba</name>
    <name type="common">Fruit fly</name>
    <dbReference type="NCBI Taxonomy" id="7245"/>
    <lineage>
        <taxon>Eukaryota</taxon>
        <taxon>Metazoa</taxon>
        <taxon>Ecdysozoa</taxon>
        <taxon>Arthropoda</taxon>
        <taxon>Hexapoda</taxon>
        <taxon>Insecta</taxon>
        <taxon>Pterygota</taxon>
        <taxon>Neoptera</taxon>
        <taxon>Endopterygota</taxon>
        <taxon>Diptera</taxon>
        <taxon>Brachycera</taxon>
        <taxon>Muscomorpha</taxon>
        <taxon>Ephydroidea</taxon>
        <taxon>Drosophilidae</taxon>
        <taxon>Drosophila</taxon>
        <taxon>Sophophora</taxon>
    </lineage>
</organism>
<sequence>MAIIVLATILVLSQGIQSQDNISLAPLKKLNDVVTSRLKERLKEATPADFSEHYKRLQEAADLPIYQLDEKIMAYNELNLLQQTDDTLGSTGEPPALNGTVSEDGPVLRQDMTYTMFERRILRILKRLGIYDNFTVRVFNAIFSDEKQLRKLKKKLDELGKEDKDTDKDKDILWGHVLDLF</sequence>
<evidence type="ECO:0000256" key="2">
    <source>
        <dbReference type="SAM" id="SignalP"/>
    </source>
</evidence>
<accession>B4P205</accession>
<evidence type="ECO:0008006" key="5">
    <source>
        <dbReference type="Google" id="ProtNLM"/>
    </source>
</evidence>
<reference evidence="3 4" key="1">
    <citation type="journal article" date="2007" name="Nature">
        <title>Evolution of genes and genomes on the Drosophila phylogeny.</title>
        <authorList>
            <consortium name="Drosophila 12 Genomes Consortium"/>
            <person name="Clark A.G."/>
            <person name="Eisen M.B."/>
            <person name="Smith D.R."/>
            <person name="Bergman C.M."/>
            <person name="Oliver B."/>
            <person name="Markow T.A."/>
            <person name="Kaufman T.C."/>
            <person name="Kellis M."/>
            <person name="Gelbart W."/>
            <person name="Iyer V.N."/>
            <person name="Pollard D.A."/>
            <person name="Sackton T.B."/>
            <person name="Larracuente A.M."/>
            <person name="Singh N.D."/>
            <person name="Abad J.P."/>
            <person name="Abt D.N."/>
            <person name="Adryan B."/>
            <person name="Aguade M."/>
            <person name="Akashi H."/>
            <person name="Anderson W.W."/>
            <person name="Aquadro C.F."/>
            <person name="Ardell D.H."/>
            <person name="Arguello R."/>
            <person name="Artieri C.G."/>
            <person name="Barbash D.A."/>
            <person name="Barker D."/>
            <person name="Barsanti P."/>
            <person name="Batterham P."/>
            <person name="Batzoglou S."/>
            <person name="Begun D."/>
            <person name="Bhutkar A."/>
            <person name="Blanco E."/>
            <person name="Bosak S.A."/>
            <person name="Bradley R.K."/>
            <person name="Brand A.D."/>
            <person name="Brent M.R."/>
            <person name="Brooks A.N."/>
            <person name="Brown R.H."/>
            <person name="Butlin R.K."/>
            <person name="Caggese C."/>
            <person name="Calvi B.R."/>
            <person name="Bernardo de Carvalho A."/>
            <person name="Caspi A."/>
            <person name="Castrezana S."/>
            <person name="Celniker S.E."/>
            <person name="Chang J.L."/>
            <person name="Chapple C."/>
            <person name="Chatterji S."/>
            <person name="Chinwalla A."/>
            <person name="Civetta A."/>
            <person name="Clifton S.W."/>
            <person name="Comeron J.M."/>
            <person name="Costello J.C."/>
            <person name="Coyne J.A."/>
            <person name="Daub J."/>
            <person name="David R.G."/>
            <person name="Delcher A.L."/>
            <person name="Delehaunty K."/>
            <person name="Do C.B."/>
            <person name="Ebling H."/>
            <person name="Edwards K."/>
            <person name="Eickbush T."/>
            <person name="Evans J.D."/>
            <person name="Filipski A."/>
            <person name="Findeiss S."/>
            <person name="Freyhult E."/>
            <person name="Fulton L."/>
            <person name="Fulton R."/>
            <person name="Garcia A.C."/>
            <person name="Gardiner A."/>
            <person name="Garfield D.A."/>
            <person name="Garvin B.E."/>
            <person name="Gibson G."/>
            <person name="Gilbert D."/>
            <person name="Gnerre S."/>
            <person name="Godfrey J."/>
            <person name="Good R."/>
            <person name="Gotea V."/>
            <person name="Gravely B."/>
            <person name="Greenberg A.J."/>
            <person name="Griffiths-Jones S."/>
            <person name="Gross S."/>
            <person name="Guigo R."/>
            <person name="Gustafson E.A."/>
            <person name="Haerty W."/>
            <person name="Hahn M.W."/>
            <person name="Halligan D.L."/>
            <person name="Halpern A.L."/>
            <person name="Halter G.M."/>
            <person name="Han M.V."/>
            <person name="Heger A."/>
            <person name="Hillier L."/>
            <person name="Hinrichs A.S."/>
            <person name="Holmes I."/>
            <person name="Hoskins R.A."/>
            <person name="Hubisz M.J."/>
            <person name="Hultmark D."/>
            <person name="Huntley M.A."/>
            <person name="Jaffe D.B."/>
            <person name="Jagadeeshan S."/>
            <person name="Jeck W.R."/>
            <person name="Johnson J."/>
            <person name="Jones C.D."/>
            <person name="Jordan W.C."/>
            <person name="Karpen G.H."/>
            <person name="Kataoka E."/>
            <person name="Keightley P.D."/>
            <person name="Kheradpour P."/>
            <person name="Kirkness E.F."/>
            <person name="Koerich L.B."/>
            <person name="Kristiansen K."/>
            <person name="Kudrna D."/>
            <person name="Kulathinal R.J."/>
            <person name="Kumar S."/>
            <person name="Kwok R."/>
            <person name="Lander E."/>
            <person name="Langley C.H."/>
            <person name="Lapoint R."/>
            <person name="Lazzaro B.P."/>
            <person name="Lee S.J."/>
            <person name="Levesque L."/>
            <person name="Li R."/>
            <person name="Lin C.F."/>
            <person name="Lin M.F."/>
            <person name="Lindblad-Toh K."/>
            <person name="Llopart A."/>
            <person name="Long M."/>
            <person name="Low L."/>
            <person name="Lozovsky E."/>
            <person name="Lu J."/>
            <person name="Luo M."/>
            <person name="Machado C.A."/>
            <person name="Makalowski W."/>
            <person name="Marzo M."/>
            <person name="Matsuda M."/>
            <person name="Matzkin L."/>
            <person name="McAllister B."/>
            <person name="McBride C.S."/>
            <person name="McKernan B."/>
            <person name="McKernan K."/>
            <person name="Mendez-Lago M."/>
            <person name="Minx P."/>
            <person name="Mollenhauer M.U."/>
            <person name="Montooth K."/>
            <person name="Mount S.M."/>
            <person name="Mu X."/>
            <person name="Myers E."/>
            <person name="Negre B."/>
            <person name="Newfeld S."/>
            <person name="Nielsen R."/>
            <person name="Noor M.A."/>
            <person name="O'Grady P."/>
            <person name="Pachter L."/>
            <person name="Papaceit M."/>
            <person name="Parisi M.J."/>
            <person name="Parisi M."/>
            <person name="Parts L."/>
            <person name="Pedersen J.S."/>
            <person name="Pesole G."/>
            <person name="Phillippy A.M."/>
            <person name="Ponting C.P."/>
            <person name="Pop M."/>
            <person name="Porcelli D."/>
            <person name="Powell J.R."/>
            <person name="Prohaska S."/>
            <person name="Pruitt K."/>
            <person name="Puig M."/>
            <person name="Quesneville H."/>
            <person name="Ram K.R."/>
            <person name="Rand D."/>
            <person name="Rasmussen M.D."/>
            <person name="Reed L.K."/>
            <person name="Reenan R."/>
            <person name="Reily A."/>
            <person name="Remington K.A."/>
            <person name="Rieger T.T."/>
            <person name="Ritchie M.G."/>
            <person name="Robin C."/>
            <person name="Rogers Y.H."/>
            <person name="Rohde C."/>
            <person name="Rozas J."/>
            <person name="Rubenfield M.J."/>
            <person name="Ruiz A."/>
            <person name="Russo S."/>
            <person name="Salzberg S.L."/>
            <person name="Sanchez-Gracia A."/>
            <person name="Saranga D.J."/>
            <person name="Sato H."/>
            <person name="Schaeffer S.W."/>
            <person name="Schatz M.C."/>
            <person name="Schlenke T."/>
            <person name="Schwartz R."/>
            <person name="Segarra C."/>
            <person name="Singh R.S."/>
            <person name="Sirot L."/>
            <person name="Sirota M."/>
            <person name="Sisneros N.B."/>
            <person name="Smith C.D."/>
            <person name="Smith T.F."/>
            <person name="Spieth J."/>
            <person name="Stage D.E."/>
            <person name="Stark A."/>
            <person name="Stephan W."/>
            <person name="Strausberg R.L."/>
            <person name="Strempel S."/>
            <person name="Sturgill D."/>
            <person name="Sutton G."/>
            <person name="Sutton G.G."/>
            <person name="Tao W."/>
            <person name="Teichmann S."/>
            <person name="Tobari Y.N."/>
            <person name="Tomimura Y."/>
            <person name="Tsolas J.M."/>
            <person name="Valente V.L."/>
            <person name="Venter E."/>
            <person name="Venter J.C."/>
            <person name="Vicario S."/>
            <person name="Vieira F.G."/>
            <person name="Vilella A.J."/>
            <person name="Villasante A."/>
            <person name="Walenz B."/>
            <person name="Wang J."/>
            <person name="Wasserman M."/>
            <person name="Watts T."/>
            <person name="Wilson D."/>
            <person name="Wilson R.K."/>
            <person name="Wing R.A."/>
            <person name="Wolfner M.F."/>
            <person name="Wong A."/>
            <person name="Wong G.K."/>
            <person name="Wu C.I."/>
            <person name="Wu G."/>
            <person name="Yamamoto D."/>
            <person name="Yang H.P."/>
            <person name="Yang S.P."/>
            <person name="Yorke J.A."/>
            <person name="Yoshida K."/>
            <person name="Zdobnov E."/>
            <person name="Zhang P."/>
            <person name="Zhang Y."/>
            <person name="Zimin A.V."/>
            <person name="Baldwin J."/>
            <person name="Abdouelleil A."/>
            <person name="Abdulkadir J."/>
            <person name="Abebe A."/>
            <person name="Abera B."/>
            <person name="Abreu J."/>
            <person name="Acer S.C."/>
            <person name="Aftuck L."/>
            <person name="Alexander A."/>
            <person name="An P."/>
            <person name="Anderson E."/>
            <person name="Anderson S."/>
            <person name="Arachi H."/>
            <person name="Azer M."/>
            <person name="Bachantsang P."/>
            <person name="Barry A."/>
            <person name="Bayul T."/>
            <person name="Berlin A."/>
            <person name="Bessette D."/>
            <person name="Bloom T."/>
            <person name="Blye J."/>
            <person name="Boguslavskiy L."/>
            <person name="Bonnet C."/>
            <person name="Boukhgalter B."/>
            <person name="Bourzgui I."/>
            <person name="Brown A."/>
            <person name="Cahill P."/>
            <person name="Channer S."/>
            <person name="Cheshatsang Y."/>
            <person name="Chuda L."/>
            <person name="Citroen M."/>
            <person name="Collymore A."/>
            <person name="Cooke P."/>
            <person name="Costello M."/>
            <person name="D'Aco K."/>
            <person name="Daza R."/>
            <person name="De Haan G."/>
            <person name="DeGray S."/>
            <person name="DeMaso C."/>
            <person name="Dhargay N."/>
            <person name="Dooley K."/>
            <person name="Dooley E."/>
            <person name="Doricent M."/>
            <person name="Dorje P."/>
            <person name="Dorjee K."/>
            <person name="Dupes A."/>
            <person name="Elong R."/>
            <person name="Falk J."/>
            <person name="Farina A."/>
            <person name="Faro S."/>
            <person name="Ferguson D."/>
            <person name="Fisher S."/>
            <person name="Foley C.D."/>
            <person name="Franke A."/>
            <person name="Friedrich D."/>
            <person name="Gadbois L."/>
            <person name="Gearin G."/>
            <person name="Gearin C.R."/>
            <person name="Giannoukos G."/>
            <person name="Goode T."/>
            <person name="Graham J."/>
            <person name="Grandbois E."/>
            <person name="Grewal S."/>
            <person name="Gyaltsen K."/>
            <person name="Hafez N."/>
            <person name="Hagos B."/>
            <person name="Hall J."/>
            <person name="Henson C."/>
            <person name="Hollinger A."/>
            <person name="Honan T."/>
            <person name="Huard M.D."/>
            <person name="Hughes L."/>
            <person name="Hurhula B."/>
            <person name="Husby M.E."/>
            <person name="Kamat A."/>
            <person name="Kanga B."/>
            <person name="Kashin S."/>
            <person name="Khazanovich D."/>
            <person name="Kisner P."/>
            <person name="Lance K."/>
            <person name="Lara M."/>
            <person name="Lee W."/>
            <person name="Lennon N."/>
            <person name="Letendre F."/>
            <person name="LeVine R."/>
            <person name="Lipovsky A."/>
            <person name="Liu X."/>
            <person name="Liu J."/>
            <person name="Liu S."/>
            <person name="Lokyitsang T."/>
            <person name="Lokyitsang Y."/>
            <person name="Lubonja R."/>
            <person name="Lui A."/>
            <person name="MacDonald P."/>
            <person name="Magnisalis V."/>
            <person name="Maru K."/>
            <person name="Matthews C."/>
            <person name="McCusker W."/>
            <person name="McDonough S."/>
            <person name="Mehta T."/>
            <person name="Meldrim J."/>
            <person name="Meneus L."/>
            <person name="Mihai O."/>
            <person name="Mihalev A."/>
            <person name="Mihova T."/>
            <person name="Mittelman R."/>
            <person name="Mlenga V."/>
            <person name="Montmayeur A."/>
            <person name="Mulrain L."/>
            <person name="Navidi A."/>
            <person name="Naylor J."/>
            <person name="Negash T."/>
            <person name="Nguyen T."/>
            <person name="Nguyen N."/>
            <person name="Nicol R."/>
            <person name="Norbu C."/>
            <person name="Norbu N."/>
            <person name="Novod N."/>
            <person name="O'Neill B."/>
            <person name="Osman S."/>
            <person name="Markiewicz E."/>
            <person name="Oyono O.L."/>
            <person name="Patti C."/>
            <person name="Phunkhang P."/>
            <person name="Pierre F."/>
            <person name="Priest M."/>
            <person name="Raghuraman S."/>
            <person name="Rege F."/>
            <person name="Reyes R."/>
            <person name="Rise C."/>
            <person name="Rogov P."/>
            <person name="Ross K."/>
            <person name="Ryan E."/>
            <person name="Settipalli S."/>
            <person name="Shea T."/>
            <person name="Sherpa N."/>
            <person name="Shi L."/>
            <person name="Shih D."/>
            <person name="Sparrow T."/>
            <person name="Spaulding J."/>
            <person name="Stalker J."/>
            <person name="Stange-Thomann N."/>
            <person name="Stavropoulos S."/>
            <person name="Stone C."/>
            <person name="Strader C."/>
            <person name="Tesfaye S."/>
            <person name="Thomson T."/>
            <person name="Thoulutsang Y."/>
            <person name="Thoulutsang D."/>
            <person name="Topham K."/>
            <person name="Topping I."/>
            <person name="Tsamla T."/>
            <person name="Vassiliev H."/>
            <person name="Vo A."/>
            <person name="Wangchuk T."/>
            <person name="Wangdi T."/>
            <person name="Weiand M."/>
            <person name="Wilkinson J."/>
            <person name="Wilson A."/>
            <person name="Yadav S."/>
            <person name="Young G."/>
            <person name="Yu Q."/>
            <person name="Zembek L."/>
            <person name="Zhong D."/>
            <person name="Zimmer A."/>
            <person name="Zwirko Z."/>
            <person name="Jaffe D.B."/>
            <person name="Alvarez P."/>
            <person name="Brockman W."/>
            <person name="Butler J."/>
            <person name="Chin C."/>
            <person name="Gnerre S."/>
            <person name="Grabherr M."/>
            <person name="Kleber M."/>
            <person name="Mauceli E."/>
            <person name="MacCallum I."/>
        </authorList>
    </citation>
    <scope>NUCLEOTIDE SEQUENCE [LARGE SCALE GENOMIC DNA]</scope>
    <source>
        <strain evidence="4">Tai18E2 / Tucson 14021-0261.01</strain>
    </source>
</reference>
<feature type="coiled-coil region" evidence="1">
    <location>
        <begin position="142"/>
        <end position="169"/>
    </location>
</feature>
<dbReference type="Proteomes" id="UP000002282">
    <property type="component" value="Chromosome 2L"/>
</dbReference>
<proteinExistence type="predicted"/>
<dbReference type="eggNOG" id="ENOG502TBW8">
    <property type="taxonomic scope" value="Eukaryota"/>
</dbReference>
<dbReference type="HOGENOM" id="CLU_1442491_0_0_1"/>